<proteinExistence type="predicted"/>
<accession>A0A167W1N7</accession>
<organism evidence="2 3">
    <name type="scientific">Flavobacterium fryxellicola</name>
    <dbReference type="NCBI Taxonomy" id="249352"/>
    <lineage>
        <taxon>Bacteria</taxon>
        <taxon>Pseudomonadati</taxon>
        <taxon>Bacteroidota</taxon>
        <taxon>Flavobacteriia</taxon>
        <taxon>Flavobacteriales</taxon>
        <taxon>Flavobacteriaceae</taxon>
        <taxon>Flavobacterium</taxon>
    </lineage>
</organism>
<dbReference type="Proteomes" id="UP000077164">
    <property type="component" value="Unassembled WGS sequence"/>
</dbReference>
<evidence type="ECO:0000256" key="1">
    <source>
        <dbReference type="SAM" id="SignalP"/>
    </source>
</evidence>
<dbReference type="EMBL" id="LVJE01000020">
    <property type="protein sequence ID" value="OAB26933.1"/>
    <property type="molecule type" value="Genomic_DNA"/>
</dbReference>
<feature type="signal peptide" evidence="1">
    <location>
        <begin position="1"/>
        <end position="19"/>
    </location>
</feature>
<protein>
    <submittedName>
        <fullName evidence="2">Uncharacterized protein</fullName>
    </submittedName>
</protein>
<keyword evidence="1" id="KW-0732">Signal</keyword>
<gene>
    <name evidence="2" type="ORF">FBFR_12545</name>
</gene>
<dbReference type="AlphaFoldDB" id="A0A167W1N7"/>
<name>A0A167W1N7_9FLAO</name>
<evidence type="ECO:0000313" key="3">
    <source>
        <dbReference type="Proteomes" id="UP000077164"/>
    </source>
</evidence>
<reference evidence="2 3" key="1">
    <citation type="submission" date="2016-03" db="EMBL/GenBank/DDBJ databases">
        <title>Draft genome sequence of Flavobacterium fryxellicola DSM 16209.</title>
        <authorList>
            <person name="Shin S.-K."/>
            <person name="Yi H."/>
        </authorList>
    </citation>
    <scope>NUCLEOTIDE SEQUENCE [LARGE SCALE GENOMIC DNA]</scope>
    <source>
        <strain evidence="2 3">DSM 16209</strain>
    </source>
</reference>
<keyword evidence="3" id="KW-1185">Reference proteome</keyword>
<feature type="chain" id="PRO_5007893732" evidence="1">
    <location>
        <begin position="20"/>
        <end position="295"/>
    </location>
</feature>
<sequence>MKYKFSFLCFLVCTSFIFAQQHTVNNSEKIVYMNYKHYKSWKKDHKKVIDSLGFFLDKGDTIIKVGGYESKGVEVPYEEKDSIFLDRYKQLVFNNKYQKKEVKLVPRMKIWKDEIKIFLDKSVDKSTSKELVDFVKYLDTQVDSLKISFVKDQEKSNYFIYALGNSDQVNLDPRITKMDGFYLQWDGKQNIYSCSLKINSQQNLSKEQIATNMKINFVRSLGYFYQDFDTFDCTSYFSACKSDQKEFDPKDLEILKYHYSYGICKGTNIETFEKNHKEAKESLKKGNTKIFFIHE</sequence>
<comment type="caution">
    <text evidence="2">The sequence shown here is derived from an EMBL/GenBank/DDBJ whole genome shotgun (WGS) entry which is preliminary data.</text>
</comment>
<evidence type="ECO:0000313" key="2">
    <source>
        <dbReference type="EMBL" id="OAB26933.1"/>
    </source>
</evidence>